<protein>
    <submittedName>
        <fullName evidence="9">ROTUNDIFOLIA like 8</fullName>
    </submittedName>
</protein>
<dbReference type="eggNOG" id="ENOG502S3XH">
    <property type="taxonomic scope" value="Eukaryota"/>
</dbReference>
<dbReference type="AlphaFoldDB" id="A0A1D6G8M6"/>
<dbReference type="Pfam" id="PF08137">
    <property type="entry name" value="DVL"/>
    <property type="match status" value="1"/>
</dbReference>
<evidence type="ECO:0000256" key="5">
    <source>
        <dbReference type="ARBA" id="ARBA00022989"/>
    </source>
</evidence>
<proteinExistence type="inferred from homology"/>
<evidence type="ECO:0000256" key="6">
    <source>
        <dbReference type="ARBA" id="ARBA00023136"/>
    </source>
</evidence>
<evidence type="ECO:0000256" key="4">
    <source>
        <dbReference type="ARBA" id="ARBA00022692"/>
    </source>
</evidence>
<reference evidence="10" key="4">
    <citation type="submission" date="2021-05" db="UniProtKB">
        <authorList>
            <consortium name="EnsemblPlants"/>
        </authorList>
    </citation>
    <scope>IDENTIFICATION</scope>
    <source>
        <strain evidence="10">cv. B73</strain>
    </source>
</reference>
<reference evidence="10" key="3">
    <citation type="submission" date="2019-07" db="EMBL/GenBank/DDBJ databases">
        <authorList>
            <person name="Seetharam A."/>
            <person name="Woodhouse M."/>
            <person name="Cannon E."/>
        </authorList>
    </citation>
    <scope>NUCLEOTIDE SEQUENCE [LARGE SCALE GENOMIC DNA]</scope>
    <source>
        <strain evidence="10">cv. B73</strain>
    </source>
</reference>
<dbReference type="ExpressionAtlas" id="A0A1D6G8M6">
    <property type="expression patterns" value="baseline and differential"/>
</dbReference>
<keyword evidence="11" id="KW-1185">Reference proteome</keyword>
<dbReference type="Gramene" id="Zm00001eb367930_T001">
    <property type="protein sequence ID" value="Zm00001eb367930_P001"/>
    <property type="gene ID" value="Zm00001eb367930"/>
</dbReference>
<keyword evidence="3" id="KW-1003">Cell membrane</keyword>
<dbReference type="OMA" id="WREREYA"/>
<dbReference type="GO" id="GO:0048367">
    <property type="term" value="P:shoot system development"/>
    <property type="evidence" value="ECO:0007669"/>
    <property type="project" value="UniProtKB-ARBA"/>
</dbReference>
<dbReference type="EMBL" id="CM000784">
    <property type="protein sequence ID" value="AQK99500.1"/>
    <property type="molecule type" value="Genomic_DNA"/>
</dbReference>
<dbReference type="GO" id="GO:0005886">
    <property type="term" value="C:plasma membrane"/>
    <property type="evidence" value="ECO:0007669"/>
    <property type="project" value="UniProtKB-SubCell"/>
</dbReference>
<evidence type="ECO:0000256" key="7">
    <source>
        <dbReference type="ARBA" id="ARBA00024340"/>
    </source>
</evidence>
<reference evidence="9" key="2">
    <citation type="submission" date="2015-12" db="EMBL/GenBank/DDBJ databases">
        <title>Update maize B73 reference genome by single molecule sequencing technologies.</title>
        <authorList>
            <consortium name="Maize Genome Sequencing Project"/>
            <person name="Ware D."/>
        </authorList>
    </citation>
    <scope>NUCLEOTIDE SEQUENCE</scope>
    <source>
        <tissue evidence="9">Seedling</tissue>
    </source>
</reference>
<dbReference type="InterPro" id="IPR051525">
    <property type="entry name" value="DVL_RTFL_regulatory"/>
</dbReference>
<evidence type="ECO:0000313" key="10">
    <source>
        <dbReference type="EnsemblPlants" id="Zm00001eb367930_P001"/>
    </source>
</evidence>
<comment type="similarity">
    <text evidence="7">Belongs to the DVL/RTFL small polypeptides family.</text>
</comment>
<feature type="compositionally biased region" description="Gly residues" evidence="8">
    <location>
        <begin position="20"/>
        <end position="40"/>
    </location>
</feature>
<keyword evidence="6" id="KW-0472">Membrane</keyword>
<dbReference type="GO" id="GO:0008285">
    <property type="term" value="P:negative regulation of cell population proliferation"/>
    <property type="evidence" value="ECO:0007669"/>
    <property type="project" value="InterPro"/>
</dbReference>
<sequence length="74" mass="8252">MELFAAAEEKPCRLFKKRSGGGGKGGMGVRADGSGKGGSFSGRCARLVKQQRARFYIMRRCVTMLVCWREREYA</sequence>
<dbReference type="EnsemblPlants" id="Zm00001eb367930_T001">
    <property type="protein sequence ID" value="Zm00001eb367930_P001"/>
    <property type="gene ID" value="Zm00001eb367930"/>
</dbReference>
<gene>
    <name evidence="9" type="ORF">ZEAMMB73_Zm00001d012414</name>
</gene>
<organism evidence="9">
    <name type="scientific">Zea mays</name>
    <name type="common">Maize</name>
    <dbReference type="NCBI Taxonomy" id="4577"/>
    <lineage>
        <taxon>Eukaryota</taxon>
        <taxon>Viridiplantae</taxon>
        <taxon>Streptophyta</taxon>
        <taxon>Embryophyta</taxon>
        <taxon>Tracheophyta</taxon>
        <taxon>Spermatophyta</taxon>
        <taxon>Magnoliopsida</taxon>
        <taxon>Liliopsida</taxon>
        <taxon>Poales</taxon>
        <taxon>Poaceae</taxon>
        <taxon>PACMAD clade</taxon>
        <taxon>Panicoideae</taxon>
        <taxon>Andropogonodae</taxon>
        <taxon>Andropogoneae</taxon>
        <taxon>Tripsacinae</taxon>
        <taxon>Zea</taxon>
    </lineage>
</organism>
<keyword evidence="4" id="KW-0812">Transmembrane</keyword>
<comment type="subcellular location">
    <subcellularLocation>
        <location evidence="1">Cell membrane</location>
        <topology evidence="1">Single-pass membrane protein</topology>
    </subcellularLocation>
</comment>
<evidence type="ECO:0000313" key="9">
    <source>
        <dbReference type="EMBL" id="AQK99500.1"/>
    </source>
</evidence>
<name>A0A1D6G8M6_MAIZE</name>
<feature type="region of interest" description="Disordered" evidence="8">
    <location>
        <begin position="17"/>
        <end position="40"/>
    </location>
</feature>
<evidence type="ECO:0000313" key="11">
    <source>
        <dbReference type="Proteomes" id="UP000007305"/>
    </source>
</evidence>
<evidence type="ECO:0000256" key="1">
    <source>
        <dbReference type="ARBA" id="ARBA00004162"/>
    </source>
</evidence>
<keyword evidence="5" id="KW-1133">Transmembrane helix</keyword>
<accession>A0A1D6G8M6</accession>
<dbReference type="PaxDb" id="4577-GRMZM2G035805_P01"/>
<dbReference type="PANTHER" id="PTHR33102">
    <property type="entry name" value="DVL19-RELATED-RELATED"/>
    <property type="match status" value="1"/>
</dbReference>
<evidence type="ECO:0000256" key="3">
    <source>
        <dbReference type="ARBA" id="ARBA00022475"/>
    </source>
</evidence>
<accession>A0A3L6DV27</accession>
<reference evidence="11" key="1">
    <citation type="journal article" date="2009" name="Science">
        <title>The B73 maize genome: complexity, diversity, and dynamics.</title>
        <authorList>
            <person name="Schnable P.S."/>
            <person name="Ware D."/>
            <person name="Fulton R.S."/>
            <person name="Stein J.C."/>
            <person name="Wei F."/>
            <person name="Pasternak S."/>
            <person name="Liang C."/>
            <person name="Zhang J."/>
            <person name="Fulton L."/>
            <person name="Graves T.A."/>
            <person name="Minx P."/>
            <person name="Reily A.D."/>
            <person name="Courtney L."/>
            <person name="Kruchowski S.S."/>
            <person name="Tomlinson C."/>
            <person name="Strong C."/>
            <person name="Delehaunty K."/>
            <person name="Fronick C."/>
            <person name="Courtney B."/>
            <person name="Rock S.M."/>
            <person name="Belter E."/>
            <person name="Du F."/>
            <person name="Kim K."/>
            <person name="Abbott R.M."/>
            <person name="Cotton M."/>
            <person name="Levy A."/>
            <person name="Marchetto P."/>
            <person name="Ochoa K."/>
            <person name="Jackson S.M."/>
            <person name="Gillam B."/>
            <person name="Chen W."/>
            <person name="Yan L."/>
            <person name="Higginbotham J."/>
            <person name="Cardenas M."/>
            <person name="Waligorski J."/>
            <person name="Applebaum E."/>
            <person name="Phelps L."/>
            <person name="Falcone J."/>
            <person name="Kanchi K."/>
            <person name="Thane T."/>
            <person name="Scimone A."/>
            <person name="Thane N."/>
            <person name="Henke J."/>
            <person name="Wang T."/>
            <person name="Ruppert J."/>
            <person name="Shah N."/>
            <person name="Rotter K."/>
            <person name="Hodges J."/>
            <person name="Ingenthron E."/>
            <person name="Cordes M."/>
            <person name="Kohlberg S."/>
            <person name="Sgro J."/>
            <person name="Delgado B."/>
            <person name="Mead K."/>
            <person name="Chinwalla A."/>
            <person name="Leonard S."/>
            <person name="Crouse K."/>
            <person name="Collura K."/>
            <person name="Kudrna D."/>
            <person name="Currie J."/>
            <person name="He R."/>
            <person name="Angelova A."/>
            <person name="Rajasekar S."/>
            <person name="Mueller T."/>
            <person name="Lomeli R."/>
            <person name="Scara G."/>
            <person name="Ko A."/>
            <person name="Delaney K."/>
            <person name="Wissotski M."/>
            <person name="Lopez G."/>
            <person name="Campos D."/>
            <person name="Braidotti M."/>
            <person name="Ashley E."/>
            <person name="Golser W."/>
            <person name="Kim H."/>
            <person name="Lee S."/>
            <person name="Lin J."/>
            <person name="Dujmic Z."/>
            <person name="Kim W."/>
            <person name="Talag J."/>
            <person name="Zuccolo A."/>
            <person name="Fan C."/>
            <person name="Sebastian A."/>
            <person name="Kramer M."/>
            <person name="Spiegel L."/>
            <person name="Nascimento L."/>
            <person name="Zutavern T."/>
            <person name="Miller B."/>
            <person name="Ambroise C."/>
            <person name="Muller S."/>
            <person name="Spooner W."/>
            <person name="Narechania A."/>
            <person name="Ren L."/>
            <person name="Wei S."/>
            <person name="Kumari S."/>
            <person name="Faga B."/>
            <person name="Levy M.J."/>
            <person name="McMahan L."/>
            <person name="Van Buren P."/>
            <person name="Vaughn M.W."/>
            <person name="Ying K."/>
            <person name="Yeh C.-T."/>
            <person name="Emrich S.J."/>
            <person name="Jia Y."/>
            <person name="Kalyanaraman A."/>
            <person name="Hsia A.-P."/>
            <person name="Barbazuk W.B."/>
            <person name="Baucom R.S."/>
            <person name="Brutnell T.P."/>
            <person name="Carpita N.C."/>
            <person name="Chaparro C."/>
            <person name="Chia J.-M."/>
            <person name="Deragon J.-M."/>
            <person name="Estill J.C."/>
            <person name="Fu Y."/>
            <person name="Jeddeloh J.A."/>
            <person name="Han Y."/>
            <person name="Lee H."/>
            <person name="Li P."/>
            <person name="Lisch D.R."/>
            <person name="Liu S."/>
            <person name="Liu Z."/>
            <person name="Nagel D.H."/>
            <person name="McCann M.C."/>
            <person name="SanMiguel P."/>
            <person name="Myers A.M."/>
            <person name="Nettleton D."/>
            <person name="Nguyen J."/>
            <person name="Penning B.W."/>
            <person name="Ponnala L."/>
            <person name="Schneider K.L."/>
            <person name="Schwartz D.C."/>
            <person name="Sharma A."/>
            <person name="Soderlund C."/>
            <person name="Springer N.M."/>
            <person name="Sun Q."/>
            <person name="Wang H."/>
            <person name="Waterman M."/>
            <person name="Westerman R."/>
            <person name="Wolfgruber T.K."/>
            <person name="Yang L."/>
            <person name="Yu Y."/>
            <person name="Zhang L."/>
            <person name="Zhou S."/>
            <person name="Zhu Q."/>
            <person name="Bennetzen J.L."/>
            <person name="Dawe R.K."/>
            <person name="Jiang J."/>
            <person name="Jiang N."/>
            <person name="Presting G.G."/>
            <person name="Wessler S.R."/>
            <person name="Aluru S."/>
            <person name="Martienssen R.A."/>
            <person name="Clifton S.W."/>
            <person name="McCombie W.R."/>
            <person name="Wing R.A."/>
            <person name="Wilson R.K."/>
        </authorList>
    </citation>
    <scope>NUCLEOTIDE SEQUENCE [LARGE SCALE GENOMIC DNA]</scope>
    <source>
        <strain evidence="11">cv. B73</strain>
    </source>
</reference>
<dbReference type="InterPro" id="IPR012552">
    <property type="entry name" value="DVL"/>
</dbReference>
<evidence type="ECO:0000256" key="2">
    <source>
        <dbReference type="ARBA" id="ARBA00022473"/>
    </source>
</evidence>
<keyword evidence="2" id="KW-0217">Developmental protein</keyword>
<dbReference type="Proteomes" id="UP000007305">
    <property type="component" value="Chromosome 8"/>
</dbReference>
<evidence type="ECO:0000256" key="8">
    <source>
        <dbReference type="SAM" id="MobiDB-lite"/>
    </source>
</evidence>